<evidence type="ECO:0000256" key="1">
    <source>
        <dbReference type="ARBA" id="ARBA00004651"/>
    </source>
</evidence>
<feature type="transmembrane region" description="Helical" evidence="8">
    <location>
        <begin position="95"/>
        <end position="115"/>
    </location>
</feature>
<dbReference type="PANTHER" id="PTHR21716">
    <property type="entry name" value="TRANSMEMBRANE PROTEIN"/>
    <property type="match status" value="1"/>
</dbReference>
<feature type="transmembrane region" description="Helical" evidence="8">
    <location>
        <begin position="50"/>
        <end position="75"/>
    </location>
</feature>
<comment type="similarity">
    <text evidence="2">Belongs to the autoinducer-2 exporter (AI-2E) (TC 2.A.86) family.</text>
</comment>
<dbReference type="RefSeq" id="WP_091266024.1">
    <property type="nucleotide sequence ID" value="NZ_FNFK01000012.1"/>
</dbReference>
<evidence type="ECO:0000313" key="9">
    <source>
        <dbReference type="EMBL" id="SDK09448.1"/>
    </source>
</evidence>
<dbReference type="InterPro" id="IPR002549">
    <property type="entry name" value="AI-2E-like"/>
</dbReference>
<dbReference type="OrthoDB" id="9793390at2"/>
<evidence type="ECO:0000256" key="4">
    <source>
        <dbReference type="ARBA" id="ARBA00022475"/>
    </source>
</evidence>
<feature type="transmembrane region" description="Helical" evidence="8">
    <location>
        <begin position="27"/>
        <end position="44"/>
    </location>
</feature>
<keyword evidence="6 8" id="KW-1133">Transmembrane helix</keyword>
<keyword evidence="7 8" id="KW-0472">Membrane</keyword>
<feature type="transmembrane region" description="Helical" evidence="8">
    <location>
        <begin position="346"/>
        <end position="370"/>
    </location>
</feature>
<dbReference type="Pfam" id="PF01594">
    <property type="entry name" value="AI-2E_transport"/>
    <property type="match status" value="1"/>
</dbReference>
<reference evidence="10" key="1">
    <citation type="submission" date="2016-10" db="EMBL/GenBank/DDBJ databases">
        <authorList>
            <person name="Varghese N."/>
            <person name="Submissions S."/>
        </authorList>
    </citation>
    <scope>NUCLEOTIDE SEQUENCE [LARGE SCALE GENOMIC DNA]</scope>
    <source>
        <strain evidence="10">DSM 19181</strain>
    </source>
</reference>
<feature type="transmembrane region" description="Helical" evidence="8">
    <location>
        <begin position="177"/>
        <end position="202"/>
    </location>
</feature>
<dbReference type="GO" id="GO:0055085">
    <property type="term" value="P:transmembrane transport"/>
    <property type="evidence" value="ECO:0007669"/>
    <property type="project" value="TreeGrafter"/>
</dbReference>
<keyword evidence="4" id="KW-1003">Cell membrane</keyword>
<accession>A0A1G8Z2Z8</accession>
<dbReference type="EMBL" id="FNFK01000012">
    <property type="protein sequence ID" value="SDK09448.1"/>
    <property type="molecule type" value="Genomic_DNA"/>
</dbReference>
<keyword evidence="10" id="KW-1185">Reference proteome</keyword>
<organism evidence="9 10">
    <name type="scientific">Alkalibacterium thalassium</name>
    <dbReference type="NCBI Taxonomy" id="426701"/>
    <lineage>
        <taxon>Bacteria</taxon>
        <taxon>Bacillati</taxon>
        <taxon>Bacillota</taxon>
        <taxon>Bacilli</taxon>
        <taxon>Lactobacillales</taxon>
        <taxon>Carnobacteriaceae</taxon>
        <taxon>Alkalibacterium</taxon>
    </lineage>
</organism>
<evidence type="ECO:0000313" key="10">
    <source>
        <dbReference type="Proteomes" id="UP000199433"/>
    </source>
</evidence>
<dbReference type="PANTHER" id="PTHR21716:SF53">
    <property type="entry name" value="PERMEASE PERM-RELATED"/>
    <property type="match status" value="1"/>
</dbReference>
<protein>
    <submittedName>
        <fullName evidence="9">Predicted PurR-regulated permease PerM</fullName>
    </submittedName>
</protein>
<evidence type="ECO:0000256" key="3">
    <source>
        <dbReference type="ARBA" id="ARBA00022448"/>
    </source>
</evidence>
<evidence type="ECO:0000256" key="5">
    <source>
        <dbReference type="ARBA" id="ARBA00022692"/>
    </source>
</evidence>
<feature type="transmembrane region" description="Helical" evidence="8">
    <location>
        <begin position="243"/>
        <end position="271"/>
    </location>
</feature>
<keyword evidence="5 8" id="KW-0812">Transmembrane</keyword>
<name>A0A1G8Z2Z8_9LACT</name>
<proteinExistence type="inferred from homology"/>
<feature type="transmembrane region" description="Helical" evidence="8">
    <location>
        <begin position="277"/>
        <end position="296"/>
    </location>
</feature>
<dbReference type="AlphaFoldDB" id="A0A1G8Z2Z8"/>
<gene>
    <name evidence="9" type="ORF">SAMN04488098_101227</name>
</gene>
<evidence type="ECO:0000256" key="7">
    <source>
        <dbReference type="ARBA" id="ARBA00023136"/>
    </source>
</evidence>
<keyword evidence="3" id="KW-0813">Transport</keyword>
<sequence>MDKDMNEKKSNQWSKTWFWKRVINNKIVSGLVITFLLFVNIYMLTRISFIFRPVGIILGIVGPPLIFAVIFYYLLNPIVDWLEKKRFSRNTAIAFMFSMLILLIVGGINFIVPIIREQLNSLITNWPVYWNNLMLQLDSLLNTQAFTDFRDQLSETTVLETVTNQTTNLLNATMGSIGSFIGTVTQVFITLFTMPFVLYYLLKDGKKIPPFVSKYIPIQAREKTNQLFSEINKQVSFYVRGQLIVAISVGFIFWIGFTIVGLDFALTLGVFAGFLNLIPYLGSFVASIPALIIAIVDSPSMLFKVLIVLGVEQILENRIISPQIIGNTLNIHPVNIIFLLLIGGRLFGLMGIVFGILGYAIIKIIVSMAFDWYRATTGWYDVEEAPVNTQEALVKVKNREDT</sequence>
<evidence type="ECO:0000256" key="8">
    <source>
        <dbReference type="SAM" id="Phobius"/>
    </source>
</evidence>
<comment type="subcellular location">
    <subcellularLocation>
        <location evidence="1">Cell membrane</location>
        <topology evidence="1">Multi-pass membrane protein</topology>
    </subcellularLocation>
</comment>
<evidence type="ECO:0000256" key="2">
    <source>
        <dbReference type="ARBA" id="ARBA00009773"/>
    </source>
</evidence>
<evidence type="ECO:0000256" key="6">
    <source>
        <dbReference type="ARBA" id="ARBA00022989"/>
    </source>
</evidence>
<dbReference type="STRING" id="426701.SAMN04488098_101227"/>
<dbReference type="Proteomes" id="UP000199433">
    <property type="component" value="Unassembled WGS sequence"/>
</dbReference>
<dbReference type="GO" id="GO:0005886">
    <property type="term" value="C:plasma membrane"/>
    <property type="evidence" value="ECO:0007669"/>
    <property type="project" value="UniProtKB-SubCell"/>
</dbReference>